<feature type="domain" description="Dienelactone hydrolase" evidence="8">
    <location>
        <begin position="49"/>
        <end position="195"/>
    </location>
</feature>
<dbReference type="RefSeq" id="WP_145271319.1">
    <property type="nucleotide sequence ID" value="NZ_CP036272.1"/>
</dbReference>
<evidence type="ECO:0000256" key="6">
    <source>
        <dbReference type="ARBA" id="ARBA00023277"/>
    </source>
</evidence>
<dbReference type="PANTHER" id="PTHR38050">
    <property type="match status" value="1"/>
</dbReference>
<dbReference type="GO" id="GO:0030600">
    <property type="term" value="F:feruloyl esterase activity"/>
    <property type="evidence" value="ECO:0007669"/>
    <property type="project" value="InterPro"/>
</dbReference>
<dbReference type="PANTHER" id="PTHR38050:SF2">
    <property type="entry name" value="FERULOYL ESTERASE C-RELATED"/>
    <property type="match status" value="1"/>
</dbReference>
<comment type="subcellular location">
    <subcellularLocation>
        <location evidence="1">Secreted</location>
    </subcellularLocation>
</comment>
<dbReference type="Proteomes" id="UP000315003">
    <property type="component" value="Chromosome"/>
</dbReference>
<dbReference type="AlphaFoldDB" id="A0A517STI3"/>
<keyword evidence="10" id="KW-1185">Reference proteome</keyword>
<dbReference type="Gene3D" id="3.40.50.1820">
    <property type="entry name" value="alpha/beta hydrolase"/>
    <property type="match status" value="1"/>
</dbReference>
<gene>
    <name evidence="9" type="ORF">SV7mr_19480</name>
</gene>
<dbReference type="SUPFAM" id="SSF53474">
    <property type="entry name" value="alpha/beta-Hydrolases"/>
    <property type="match status" value="1"/>
</dbReference>
<accession>A0A517STI3</accession>
<keyword evidence="5 9" id="KW-0378">Hydrolase</keyword>
<proteinExistence type="predicted"/>
<dbReference type="EMBL" id="CP036272">
    <property type="protein sequence ID" value="QDT59441.1"/>
    <property type="molecule type" value="Genomic_DNA"/>
</dbReference>
<evidence type="ECO:0000256" key="2">
    <source>
        <dbReference type="ARBA" id="ARBA00022525"/>
    </source>
</evidence>
<keyword evidence="6" id="KW-0119">Carbohydrate metabolism</keyword>
<dbReference type="GO" id="GO:0005576">
    <property type="term" value="C:extracellular region"/>
    <property type="evidence" value="ECO:0007669"/>
    <property type="project" value="UniProtKB-SubCell"/>
</dbReference>
<keyword evidence="4" id="KW-0732">Signal</keyword>
<reference evidence="9 10" key="1">
    <citation type="submission" date="2019-02" db="EMBL/GenBank/DDBJ databases">
        <title>Deep-cultivation of Planctomycetes and their phenomic and genomic characterization uncovers novel biology.</title>
        <authorList>
            <person name="Wiegand S."/>
            <person name="Jogler M."/>
            <person name="Boedeker C."/>
            <person name="Pinto D."/>
            <person name="Vollmers J."/>
            <person name="Rivas-Marin E."/>
            <person name="Kohn T."/>
            <person name="Peeters S.H."/>
            <person name="Heuer A."/>
            <person name="Rast P."/>
            <person name="Oberbeckmann S."/>
            <person name="Bunk B."/>
            <person name="Jeske O."/>
            <person name="Meyerdierks A."/>
            <person name="Storesund J.E."/>
            <person name="Kallscheuer N."/>
            <person name="Luecker S."/>
            <person name="Lage O.M."/>
            <person name="Pohl T."/>
            <person name="Merkel B.J."/>
            <person name="Hornburger P."/>
            <person name="Mueller R.-W."/>
            <person name="Bruemmer F."/>
            <person name="Labrenz M."/>
            <person name="Spormann A.M."/>
            <person name="Op den Camp H."/>
            <person name="Overmann J."/>
            <person name="Amann R."/>
            <person name="Jetten M.S.M."/>
            <person name="Mascher T."/>
            <person name="Medema M.H."/>
            <person name="Devos D.P."/>
            <person name="Kaster A.-K."/>
            <person name="Ovreas L."/>
            <person name="Rohde M."/>
            <person name="Galperin M.Y."/>
            <person name="Jogler C."/>
        </authorList>
    </citation>
    <scope>NUCLEOTIDE SEQUENCE [LARGE SCALE GENOMIC DNA]</scope>
    <source>
        <strain evidence="9 10">SV_7m_r</strain>
    </source>
</reference>
<dbReference type="GO" id="GO:0045493">
    <property type="term" value="P:xylan catabolic process"/>
    <property type="evidence" value="ECO:0007669"/>
    <property type="project" value="UniProtKB-KW"/>
</dbReference>
<evidence type="ECO:0000256" key="3">
    <source>
        <dbReference type="ARBA" id="ARBA00022651"/>
    </source>
</evidence>
<dbReference type="Pfam" id="PF01738">
    <property type="entry name" value="DLH"/>
    <property type="match status" value="1"/>
</dbReference>
<evidence type="ECO:0000259" key="8">
    <source>
        <dbReference type="Pfam" id="PF01738"/>
    </source>
</evidence>
<protein>
    <submittedName>
        <fullName evidence="9">Alpha/beta hydrolase family protein</fullName>
    </submittedName>
</protein>
<organism evidence="9 10">
    <name type="scientific">Stieleria bergensis</name>
    <dbReference type="NCBI Taxonomy" id="2528025"/>
    <lineage>
        <taxon>Bacteria</taxon>
        <taxon>Pseudomonadati</taxon>
        <taxon>Planctomycetota</taxon>
        <taxon>Planctomycetia</taxon>
        <taxon>Pirellulales</taxon>
        <taxon>Pirellulaceae</taxon>
        <taxon>Stieleria</taxon>
    </lineage>
</organism>
<evidence type="ECO:0000313" key="10">
    <source>
        <dbReference type="Proteomes" id="UP000315003"/>
    </source>
</evidence>
<evidence type="ECO:0000313" key="9">
    <source>
        <dbReference type="EMBL" id="QDT59441.1"/>
    </source>
</evidence>
<keyword evidence="7" id="KW-0624">Polysaccharide degradation</keyword>
<dbReference type="InterPro" id="IPR029058">
    <property type="entry name" value="AB_hydrolase_fold"/>
</dbReference>
<keyword evidence="2" id="KW-0964">Secreted</keyword>
<evidence type="ECO:0000256" key="1">
    <source>
        <dbReference type="ARBA" id="ARBA00004613"/>
    </source>
</evidence>
<keyword evidence="3" id="KW-0858">Xylan degradation</keyword>
<evidence type="ECO:0000256" key="5">
    <source>
        <dbReference type="ARBA" id="ARBA00022801"/>
    </source>
</evidence>
<dbReference type="InterPro" id="IPR043595">
    <property type="entry name" value="FaeB/C/D"/>
</dbReference>
<evidence type="ECO:0000256" key="7">
    <source>
        <dbReference type="ARBA" id="ARBA00023326"/>
    </source>
</evidence>
<dbReference type="OrthoDB" id="9764953at2"/>
<sequence>MTAIQSVLFLLLLAPDPLGPGDHTRTLTVGNIERSYIVHVPPNYDHDKSSPVVLVFHGGGANPQSMIRFSGMNAKSDEAGFIAVYPAGTGRFEKLLTFNGGNCCGYAMRNKVDDVEFTSQLLDDLATVVNVDEKRVFATGMSNGGIITYRLASELSERIAAIAPVGGPMGTQTCNPKRPVPVIHFHGTDDENAPFKGGKGKGVSGTDFYSVEHSINAWVKANGCNEEPVVTKQQPKIDDGTSIIRKTYGDGKDGAEVVLIEIVGGGHTWPGGPSRVRFLGKTTKNISANDAMWKFFQKHPMN</sequence>
<name>A0A517STI3_9BACT</name>
<dbReference type="InterPro" id="IPR002925">
    <property type="entry name" value="Dienelactn_hydro"/>
</dbReference>
<evidence type="ECO:0000256" key="4">
    <source>
        <dbReference type="ARBA" id="ARBA00022729"/>
    </source>
</evidence>